<evidence type="ECO:0000256" key="1">
    <source>
        <dbReference type="SAM" id="SignalP"/>
    </source>
</evidence>
<dbReference type="AlphaFoldDB" id="A0A135ZZB9"/>
<keyword evidence="1" id="KW-0732">Signal</keyword>
<gene>
    <name evidence="2" type="ORF">AX660_18320</name>
</gene>
<dbReference type="Proteomes" id="UP000070299">
    <property type="component" value="Unassembled WGS sequence"/>
</dbReference>
<dbReference type="STRING" id="1799789.AX660_18320"/>
<accession>A0A135ZZB9</accession>
<dbReference type="RefSeq" id="WP_068378500.1">
    <property type="nucleotide sequence ID" value="NZ_LSNE01000007.1"/>
</dbReference>
<dbReference type="Gene3D" id="3.40.50.1820">
    <property type="entry name" value="alpha/beta hydrolase"/>
    <property type="match status" value="1"/>
</dbReference>
<protein>
    <recommendedName>
        <fullName evidence="4">AB hydrolase-1 domain-containing protein</fullName>
    </recommendedName>
</protein>
<dbReference type="PROSITE" id="PS51257">
    <property type="entry name" value="PROKAR_LIPOPROTEIN"/>
    <property type="match status" value="1"/>
</dbReference>
<dbReference type="SUPFAM" id="SSF53474">
    <property type="entry name" value="alpha/beta-Hydrolases"/>
    <property type="match status" value="1"/>
</dbReference>
<dbReference type="EMBL" id="LSNE01000007">
    <property type="protein sequence ID" value="KXI28325.1"/>
    <property type="molecule type" value="Genomic_DNA"/>
</dbReference>
<proteinExistence type="predicted"/>
<evidence type="ECO:0000313" key="3">
    <source>
        <dbReference type="Proteomes" id="UP000070299"/>
    </source>
</evidence>
<evidence type="ECO:0008006" key="4">
    <source>
        <dbReference type="Google" id="ProtNLM"/>
    </source>
</evidence>
<evidence type="ECO:0000313" key="2">
    <source>
        <dbReference type="EMBL" id="KXI28325.1"/>
    </source>
</evidence>
<name>A0A135ZZB9_9ALTE</name>
<dbReference type="InterPro" id="IPR029058">
    <property type="entry name" value="AB_hydrolase_fold"/>
</dbReference>
<dbReference type="OrthoDB" id="5857410at2"/>
<reference evidence="3" key="1">
    <citation type="submission" date="2016-02" db="EMBL/GenBank/DDBJ databases">
        <authorList>
            <person name="Schultz-Johansen M."/>
            <person name="Glaring M.A."/>
            <person name="Bech P.K."/>
            <person name="Stougaard P."/>
        </authorList>
    </citation>
    <scope>NUCLEOTIDE SEQUENCE [LARGE SCALE GENOMIC DNA]</scope>
    <source>
        <strain evidence="3">S66</strain>
    </source>
</reference>
<organism evidence="2 3">
    <name type="scientific">Paraglaciecola hydrolytica</name>
    <dbReference type="NCBI Taxonomy" id="1799789"/>
    <lineage>
        <taxon>Bacteria</taxon>
        <taxon>Pseudomonadati</taxon>
        <taxon>Pseudomonadota</taxon>
        <taxon>Gammaproteobacteria</taxon>
        <taxon>Alteromonadales</taxon>
        <taxon>Alteromonadaceae</taxon>
        <taxon>Paraglaciecola</taxon>
    </lineage>
</organism>
<feature type="chain" id="PRO_5007469436" description="AB hydrolase-1 domain-containing protein" evidence="1">
    <location>
        <begin position="24"/>
        <end position="333"/>
    </location>
</feature>
<keyword evidence="3" id="KW-1185">Reference proteome</keyword>
<feature type="signal peptide" evidence="1">
    <location>
        <begin position="1"/>
        <end position="23"/>
    </location>
</feature>
<comment type="caution">
    <text evidence="2">The sequence shown here is derived from an EMBL/GenBank/DDBJ whole genome shotgun (WGS) entry which is preliminary data.</text>
</comment>
<sequence length="333" mass="37496">MASIFKSLFYVLMLSSACQSLLAQALKVDGHSLHYESWNTENDIDKPTIVLLSGPIDTWHSDSAWWAWLGPQLAKTYRVIALDRAGLVEATPQAKVGYQHFAQDLALVFEHMQVKDALVVAFASSNISVQMYLAKHPQQQAIKQVIMIDPDVLSPFSISRYKNDALPFKQNLVTYLDYVQAGNYSSRTEQKNATDLALLQALSGSAPGIDWHYVEKLQRARLKIANQLNLFNEIAIYDEDLDAAAATTWPTTMPLIVIDTEFESEYIDAEADEVARAGLVAWQQDAVEYYRYITSLHSASRYIASSSRAHLYQFAEIKQLIELIQFTLPTPQP</sequence>